<protein>
    <recommendedName>
        <fullName evidence="7">Phosphatidate cytidylyltransferase</fullName>
        <ecNumber evidence="6">2.7.7.41</ecNumber>
    </recommendedName>
    <alternativeName>
        <fullName evidence="20">CDP-DAG synthase</fullName>
    </alternativeName>
    <alternativeName>
        <fullName evidence="22">CDP-DG synthase</fullName>
    </alternativeName>
    <alternativeName>
        <fullName evidence="18">CDP-diacylglycerol synthase</fullName>
    </alternativeName>
    <alternativeName>
        <fullName evidence="21">CDP-diglyceride pyrophosphorylase</fullName>
    </alternativeName>
    <alternativeName>
        <fullName evidence="23">CDP-diglyceride synthase</fullName>
    </alternativeName>
    <alternativeName>
        <fullName evidence="19">CTP:phosphatidate cytidylyltransferase</fullName>
    </alternativeName>
</protein>
<comment type="caution">
    <text evidence="25">The sequence shown here is derived from an EMBL/GenBank/DDBJ whole genome shotgun (WGS) entry which is preliminary data.</text>
</comment>
<evidence type="ECO:0000256" key="7">
    <source>
        <dbReference type="ARBA" id="ARBA00019373"/>
    </source>
</evidence>
<evidence type="ECO:0000256" key="6">
    <source>
        <dbReference type="ARBA" id="ARBA00012487"/>
    </source>
</evidence>
<comment type="similarity">
    <text evidence="5">Belongs to the CDS family.</text>
</comment>
<feature type="transmembrane region" description="Helical" evidence="24">
    <location>
        <begin position="227"/>
        <end position="247"/>
    </location>
</feature>
<keyword evidence="8" id="KW-1003">Cell membrane</keyword>
<evidence type="ECO:0000256" key="15">
    <source>
        <dbReference type="ARBA" id="ARBA00023136"/>
    </source>
</evidence>
<feature type="transmembrane region" description="Helical" evidence="24">
    <location>
        <begin position="196"/>
        <end position="215"/>
    </location>
</feature>
<feature type="transmembrane region" description="Helical" evidence="24">
    <location>
        <begin position="129"/>
        <end position="147"/>
    </location>
</feature>
<dbReference type="AlphaFoldDB" id="A0A9D1ZBF6"/>
<proteinExistence type="inferred from homology"/>
<keyword evidence="11 24" id="KW-0812">Transmembrane</keyword>
<keyword evidence="16" id="KW-0594">Phospholipid biosynthesis</keyword>
<evidence type="ECO:0000256" key="21">
    <source>
        <dbReference type="ARBA" id="ARBA00032396"/>
    </source>
</evidence>
<comment type="catalytic activity">
    <reaction evidence="1">
        <text>a 1,2-diacyl-sn-glycero-3-phosphate + CTP + H(+) = a CDP-1,2-diacyl-sn-glycerol + diphosphate</text>
        <dbReference type="Rhea" id="RHEA:16229"/>
        <dbReference type="ChEBI" id="CHEBI:15378"/>
        <dbReference type="ChEBI" id="CHEBI:33019"/>
        <dbReference type="ChEBI" id="CHEBI:37563"/>
        <dbReference type="ChEBI" id="CHEBI:58332"/>
        <dbReference type="ChEBI" id="CHEBI:58608"/>
        <dbReference type="EC" id="2.7.7.41"/>
    </reaction>
</comment>
<evidence type="ECO:0000256" key="5">
    <source>
        <dbReference type="ARBA" id="ARBA00010185"/>
    </source>
</evidence>
<dbReference type="PANTHER" id="PTHR46382">
    <property type="entry name" value="PHOSPHATIDATE CYTIDYLYLTRANSFERASE"/>
    <property type="match status" value="1"/>
</dbReference>
<comment type="pathway">
    <text evidence="4">Lipid metabolism.</text>
</comment>
<dbReference type="Pfam" id="PF01148">
    <property type="entry name" value="CTP_transf_1"/>
    <property type="match status" value="1"/>
</dbReference>
<keyword evidence="9" id="KW-0444">Lipid biosynthesis</keyword>
<gene>
    <name evidence="25" type="ORF">H9728_04700</name>
</gene>
<reference evidence="25" key="1">
    <citation type="journal article" date="2021" name="PeerJ">
        <title>Extensive microbial diversity within the chicken gut microbiome revealed by metagenomics and culture.</title>
        <authorList>
            <person name="Gilroy R."/>
            <person name="Ravi A."/>
            <person name="Getino M."/>
            <person name="Pursley I."/>
            <person name="Horton D.L."/>
            <person name="Alikhan N.F."/>
            <person name="Baker D."/>
            <person name="Gharbi K."/>
            <person name="Hall N."/>
            <person name="Watson M."/>
            <person name="Adriaenssens E.M."/>
            <person name="Foster-Nyarko E."/>
            <person name="Jarju S."/>
            <person name="Secka A."/>
            <person name="Antonio M."/>
            <person name="Oren A."/>
            <person name="Chaudhuri R.R."/>
            <person name="La Ragione R."/>
            <person name="Hildebrand F."/>
            <person name="Pallen M.J."/>
        </authorList>
    </citation>
    <scope>NUCLEOTIDE SEQUENCE</scope>
    <source>
        <strain evidence="25">CHK199-9574</strain>
    </source>
</reference>
<feature type="transmembrane region" description="Helical" evidence="24">
    <location>
        <begin position="27"/>
        <end position="45"/>
    </location>
</feature>
<evidence type="ECO:0000256" key="18">
    <source>
        <dbReference type="ARBA" id="ARBA00029893"/>
    </source>
</evidence>
<evidence type="ECO:0000256" key="3">
    <source>
        <dbReference type="ARBA" id="ARBA00005119"/>
    </source>
</evidence>
<evidence type="ECO:0000256" key="22">
    <source>
        <dbReference type="ARBA" id="ARBA00032743"/>
    </source>
</evidence>
<organism evidence="25 26">
    <name type="scientific">Candidatus Borkfalkia excrementavium</name>
    <dbReference type="NCBI Taxonomy" id="2838505"/>
    <lineage>
        <taxon>Bacteria</taxon>
        <taxon>Bacillati</taxon>
        <taxon>Bacillota</taxon>
        <taxon>Clostridia</taxon>
        <taxon>Christensenellales</taxon>
        <taxon>Christensenellaceae</taxon>
        <taxon>Candidatus Borkfalkia</taxon>
    </lineage>
</organism>
<sequence>MIKRLATGIIYIGIIVGFFFLRNIHPWFFGILVYAFSLIGTYEMVRALNFRKEDESGTLQPAAMAMSFTQKVAVYAYTVLFVPSYYFVEHFLPGSGTRGLLILSFVFALALLCLLVFDHEKSTLQGAGGAMLAGFYPTAILSTMLLANDLPSYSTLALLLIFVISPVADTFAFVVGSLIKGKKLCPKVSPHKTISGAVGGIVFGTGASVLLYWLYTLVTKNPIAGPVNPWLLMAIVGLIASIVTEFGDLVESIIKRKAGIKDMGKIMPGHGGVLDRIDGTLFASAFVYIVFALFIV</sequence>
<evidence type="ECO:0000313" key="26">
    <source>
        <dbReference type="Proteomes" id="UP000824135"/>
    </source>
</evidence>
<keyword evidence="15 24" id="KW-0472">Membrane</keyword>
<comment type="subcellular location">
    <subcellularLocation>
        <location evidence="2">Cell membrane</location>
        <topology evidence="2">Multi-pass membrane protein</topology>
    </subcellularLocation>
</comment>
<keyword evidence="17" id="KW-1208">Phospholipid metabolism</keyword>
<evidence type="ECO:0000256" key="13">
    <source>
        <dbReference type="ARBA" id="ARBA00022989"/>
    </source>
</evidence>
<keyword evidence="14" id="KW-0443">Lipid metabolism</keyword>
<evidence type="ECO:0000256" key="2">
    <source>
        <dbReference type="ARBA" id="ARBA00004651"/>
    </source>
</evidence>
<dbReference type="GO" id="GO:0016024">
    <property type="term" value="P:CDP-diacylglycerol biosynthetic process"/>
    <property type="evidence" value="ECO:0007669"/>
    <property type="project" value="TreeGrafter"/>
</dbReference>
<dbReference type="GO" id="GO:0005886">
    <property type="term" value="C:plasma membrane"/>
    <property type="evidence" value="ECO:0007669"/>
    <property type="project" value="UniProtKB-SubCell"/>
</dbReference>
<evidence type="ECO:0000256" key="11">
    <source>
        <dbReference type="ARBA" id="ARBA00022692"/>
    </source>
</evidence>
<feature type="transmembrane region" description="Helical" evidence="24">
    <location>
        <begin position="153"/>
        <end position="175"/>
    </location>
</feature>
<dbReference type="GO" id="GO:0004605">
    <property type="term" value="F:phosphatidate cytidylyltransferase activity"/>
    <property type="evidence" value="ECO:0007669"/>
    <property type="project" value="UniProtKB-EC"/>
</dbReference>
<evidence type="ECO:0000256" key="24">
    <source>
        <dbReference type="SAM" id="Phobius"/>
    </source>
</evidence>
<dbReference type="EC" id="2.7.7.41" evidence="6"/>
<keyword evidence="12 25" id="KW-0548">Nucleotidyltransferase</keyword>
<keyword evidence="10" id="KW-0808">Transferase</keyword>
<evidence type="ECO:0000256" key="12">
    <source>
        <dbReference type="ARBA" id="ARBA00022695"/>
    </source>
</evidence>
<evidence type="ECO:0000256" key="4">
    <source>
        <dbReference type="ARBA" id="ARBA00005189"/>
    </source>
</evidence>
<feature type="transmembrane region" description="Helical" evidence="24">
    <location>
        <begin position="100"/>
        <end position="117"/>
    </location>
</feature>
<accession>A0A9D1ZBF6</accession>
<evidence type="ECO:0000256" key="1">
    <source>
        <dbReference type="ARBA" id="ARBA00001698"/>
    </source>
</evidence>
<evidence type="ECO:0000256" key="20">
    <source>
        <dbReference type="ARBA" id="ARBA00032253"/>
    </source>
</evidence>
<evidence type="ECO:0000256" key="16">
    <source>
        <dbReference type="ARBA" id="ARBA00023209"/>
    </source>
</evidence>
<feature type="transmembrane region" description="Helical" evidence="24">
    <location>
        <begin position="273"/>
        <end position="295"/>
    </location>
</feature>
<evidence type="ECO:0000256" key="19">
    <source>
        <dbReference type="ARBA" id="ARBA00031825"/>
    </source>
</evidence>
<evidence type="ECO:0000256" key="17">
    <source>
        <dbReference type="ARBA" id="ARBA00023264"/>
    </source>
</evidence>
<keyword evidence="13 24" id="KW-1133">Transmembrane helix</keyword>
<dbReference type="Proteomes" id="UP000824135">
    <property type="component" value="Unassembled WGS sequence"/>
</dbReference>
<feature type="transmembrane region" description="Helical" evidence="24">
    <location>
        <begin position="72"/>
        <end position="88"/>
    </location>
</feature>
<evidence type="ECO:0000256" key="14">
    <source>
        <dbReference type="ARBA" id="ARBA00023098"/>
    </source>
</evidence>
<evidence type="ECO:0000256" key="9">
    <source>
        <dbReference type="ARBA" id="ARBA00022516"/>
    </source>
</evidence>
<comment type="pathway">
    <text evidence="3">Phospholipid metabolism; CDP-diacylglycerol biosynthesis; CDP-diacylglycerol from sn-glycerol 3-phosphate: step 3/3.</text>
</comment>
<evidence type="ECO:0000256" key="10">
    <source>
        <dbReference type="ARBA" id="ARBA00022679"/>
    </source>
</evidence>
<evidence type="ECO:0000256" key="23">
    <source>
        <dbReference type="ARBA" id="ARBA00033406"/>
    </source>
</evidence>
<reference evidence="25" key="2">
    <citation type="submission" date="2021-04" db="EMBL/GenBank/DDBJ databases">
        <authorList>
            <person name="Gilroy R."/>
        </authorList>
    </citation>
    <scope>NUCLEOTIDE SEQUENCE</scope>
    <source>
        <strain evidence="25">CHK199-9574</strain>
    </source>
</reference>
<feature type="transmembrane region" description="Helical" evidence="24">
    <location>
        <begin position="5"/>
        <end position="21"/>
    </location>
</feature>
<dbReference type="EMBL" id="DXCO01000034">
    <property type="protein sequence ID" value="HIY78323.1"/>
    <property type="molecule type" value="Genomic_DNA"/>
</dbReference>
<dbReference type="PANTHER" id="PTHR46382:SF1">
    <property type="entry name" value="PHOSPHATIDATE CYTIDYLYLTRANSFERASE"/>
    <property type="match status" value="1"/>
</dbReference>
<evidence type="ECO:0000313" key="25">
    <source>
        <dbReference type="EMBL" id="HIY78323.1"/>
    </source>
</evidence>
<evidence type="ECO:0000256" key="8">
    <source>
        <dbReference type="ARBA" id="ARBA00022475"/>
    </source>
</evidence>
<name>A0A9D1ZBF6_9FIRM</name>